<feature type="transmembrane region" description="Helical" evidence="1">
    <location>
        <begin position="58"/>
        <end position="75"/>
    </location>
</feature>
<dbReference type="EMBL" id="DSPX01000199">
    <property type="protein sequence ID" value="HGG02792.1"/>
    <property type="molecule type" value="Genomic_DNA"/>
</dbReference>
<organism evidence="2">
    <name type="scientific">Planktothricoides sp. SpSt-374</name>
    <dbReference type="NCBI Taxonomy" id="2282167"/>
    <lineage>
        <taxon>Bacteria</taxon>
        <taxon>Bacillati</taxon>
        <taxon>Cyanobacteriota</taxon>
        <taxon>Cyanophyceae</taxon>
        <taxon>Oscillatoriophycideae</taxon>
        <taxon>Oscillatoriales</taxon>
        <taxon>Oscillatoriaceae</taxon>
        <taxon>Planktothricoides</taxon>
    </lineage>
</organism>
<keyword evidence="1" id="KW-0812">Transmembrane</keyword>
<name>A0A7C3VJB0_9CYAN</name>
<evidence type="ECO:0000313" key="2">
    <source>
        <dbReference type="EMBL" id="HGG02792.1"/>
    </source>
</evidence>
<sequence length="104" mass="11627">MKTQLKDNTQQKLGQFLECVIPNAIGLYVNSYVGVGLSVILLLWHWQHDHQEKHPKKPLLLSVIGMALLLLINSGNRVCINPIVLPGSIQSLNSACPLQLHKRK</sequence>
<comment type="caution">
    <text evidence="2">The sequence shown here is derived from an EMBL/GenBank/DDBJ whole genome shotgun (WGS) entry which is preliminary data.</text>
</comment>
<keyword evidence="1" id="KW-0472">Membrane</keyword>
<evidence type="ECO:0000256" key="1">
    <source>
        <dbReference type="SAM" id="Phobius"/>
    </source>
</evidence>
<proteinExistence type="predicted"/>
<reference evidence="2" key="1">
    <citation type="journal article" date="2020" name="mSystems">
        <title>Genome- and Community-Level Interaction Insights into Carbon Utilization and Element Cycling Functions of Hydrothermarchaeota in Hydrothermal Sediment.</title>
        <authorList>
            <person name="Zhou Z."/>
            <person name="Liu Y."/>
            <person name="Xu W."/>
            <person name="Pan J."/>
            <person name="Luo Z.H."/>
            <person name="Li M."/>
        </authorList>
    </citation>
    <scope>NUCLEOTIDE SEQUENCE [LARGE SCALE GENOMIC DNA]</scope>
    <source>
        <strain evidence="2">SpSt-374</strain>
    </source>
</reference>
<feature type="transmembrane region" description="Helical" evidence="1">
    <location>
        <begin position="25"/>
        <end position="46"/>
    </location>
</feature>
<protein>
    <submittedName>
        <fullName evidence="2">Uncharacterized protein</fullName>
    </submittedName>
</protein>
<gene>
    <name evidence="2" type="ORF">ENR15_19660</name>
</gene>
<keyword evidence="1" id="KW-1133">Transmembrane helix</keyword>
<accession>A0A7C3VJB0</accession>
<dbReference type="AlphaFoldDB" id="A0A7C3VJB0"/>